<proteinExistence type="inferred from homology"/>
<dbReference type="AlphaFoldDB" id="A0A0R1UVX2"/>
<dbReference type="RefSeq" id="WP_056961488.1">
    <property type="nucleotide sequence ID" value="NZ_AZFQ01000053.1"/>
</dbReference>
<sequence length="452" mass="50293">MTVNVLNNSEKTNTEILVDLLYRKVEGRLLEDAEKAFLNYLTVVWQTKDLPEVQDLVSSYGIKRAGFPLKGAENLTPERAAFLNGFTAHFLDLDDAQAHFRGHPSAVIMSTLFAVTTPEDKLEDFLWAFIQGVELAGKFGWVLNPAMALQGWHTTGMIGTIAAAAALGIYKKLPGQQLKSLLSLAATQASGLQIEAGSNGKPFNAGMAARDAVNAYLFCQTGLQADLDPFSAKHGWFKTVAGIDFQGAVIAENWLKPAEIEDPGLWIKQHPFCSAAMSGYDAAKELYQRGIRARECTRVILHFPAGGDHALRFKQPRTGKEGKFSLEYIVWQVLNDGDVHDQYFAVAKVKAEFSKWQKRIVRTNDLPLAEITARPTKITVELKNGQTETAMVSFPLGSAQQAFKRTELLWKLRQQVLMSDHNWQQFKLLLTRKNCTVAQILQLLKDRVGVNK</sequence>
<gene>
    <name evidence="4" type="ORF">FD50_GL001704</name>
</gene>
<comment type="similarity">
    <text evidence="1">Belongs to the PrpD family.</text>
</comment>
<dbReference type="InterPro" id="IPR045336">
    <property type="entry name" value="MmgE_PrpD_N"/>
</dbReference>
<keyword evidence="5" id="KW-1185">Reference proteome</keyword>
<reference evidence="4 5" key="1">
    <citation type="journal article" date="2015" name="Genome Announc.">
        <title>Expanding the biotechnology potential of lactobacilli through comparative genomics of 213 strains and associated genera.</title>
        <authorList>
            <person name="Sun Z."/>
            <person name="Harris H.M."/>
            <person name="McCann A."/>
            <person name="Guo C."/>
            <person name="Argimon S."/>
            <person name="Zhang W."/>
            <person name="Yang X."/>
            <person name="Jeffery I.B."/>
            <person name="Cooney J.C."/>
            <person name="Kagawa T.F."/>
            <person name="Liu W."/>
            <person name="Song Y."/>
            <person name="Salvetti E."/>
            <person name="Wrobel A."/>
            <person name="Rasinkangas P."/>
            <person name="Parkhill J."/>
            <person name="Rea M.C."/>
            <person name="O'Sullivan O."/>
            <person name="Ritari J."/>
            <person name="Douillard F.P."/>
            <person name="Paul Ross R."/>
            <person name="Yang R."/>
            <person name="Briner A.E."/>
            <person name="Felis G.E."/>
            <person name="de Vos W.M."/>
            <person name="Barrangou R."/>
            <person name="Klaenhammer T.R."/>
            <person name="Caufield P.W."/>
            <person name="Cui Y."/>
            <person name="Zhang H."/>
            <person name="O'Toole P.W."/>
        </authorList>
    </citation>
    <scope>NUCLEOTIDE SEQUENCE [LARGE SCALE GENOMIC DNA]</scope>
    <source>
        <strain evidence="4 5">DSM 16230</strain>
    </source>
</reference>
<accession>A0A0R1UVX2</accession>
<dbReference type="OrthoDB" id="9795089at2"/>
<evidence type="ECO:0000313" key="4">
    <source>
        <dbReference type="EMBL" id="KRL97150.1"/>
    </source>
</evidence>
<dbReference type="Pfam" id="PF19305">
    <property type="entry name" value="MmgE_PrpD_C"/>
    <property type="match status" value="1"/>
</dbReference>
<dbReference type="PANTHER" id="PTHR16943">
    <property type="entry name" value="2-METHYLCITRATE DEHYDRATASE-RELATED"/>
    <property type="match status" value="1"/>
</dbReference>
<dbReference type="InterPro" id="IPR036148">
    <property type="entry name" value="MmgE/PrpD_sf"/>
</dbReference>
<comment type="caution">
    <text evidence="4">The sequence shown here is derived from an EMBL/GenBank/DDBJ whole genome shotgun (WGS) entry which is preliminary data.</text>
</comment>
<dbReference type="InterPro" id="IPR005656">
    <property type="entry name" value="MmgE_PrpD"/>
</dbReference>
<dbReference type="InterPro" id="IPR042183">
    <property type="entry name" value="MmgE/PrpD_sf_1"/>
</dbReference>
<evidence type="ECO:0000313" key="5">
    <source>
        <dbReference type="Proteomes" id="UP000051166"/>
    </source>
</evidence>
<name>A0A0R1UVX2_9LACO</name>
<dbReference type="Gene3D" id="3.30.1330.120">
    <property type="entry name" value="2-methylcitrate dehydratase PrpD"/>
    <property type="match status" value="1"/>
</dbReference>
<organism evidence="4 5">
    <name type="scientific">Liquorilactobacillus satsumensis DSM 16230 = JCM 12392</name>
    <dbReference type="NCBI Taxonomy" id="1423801"/>
    <lineage>
        <taxon>Bacteria</taxon>
        <taxon>Bacillati</taxon>
        <taxon>Bacillota</taxon>
        <taxon>Bacilli</taxon>
        <taxon>Lactobacillales</taxon>
        <taxon>Lactobacillaceae</taxon>
        <taxon>Liquorilactobacillus</taxon>
    </lineage>
</organism>
<dbReference type="GeneID" id="98308951"/>
<feature type="domain" description="MmgE/PrpD N-terminal" evidence="2">
    <location>
        <begin position="18"/>
        <end position="242"/>
    </location>
</feature>
<dbReference type="InterPro" id="IPR042188">
    <property type="entry name" value="MmgE/PrpD_sf_2"/>
</dbReference>
<dbReference type="Proteomes" id="UP000051166">
    <property type="component" value="Unassembled WGS sequence"/>
</dbReference>
<dbReference type="EMBL" id="AZFQ01000053">
    <property type="protein sequence ID" value="KRL97150.1"/>
    <property type="molecule type" value="Genomic_DNA"/>
</dbReference>
<evidence type="ECO:0000256" key="1">
    <source>
        <dbReference type="ARBA" id="ARBA00006174"/>
    </source>
</evidence>
<dbReference type="PATRIC" id="fig|1423801.4.peg.1742"/>
<dbReference type="Gene3D" id="1.10.4100.10">
    <property type="entry name" value="2-methylcitrate dehydratase PrpD"/>
    <property type="match status" value="1"/>
</dbReference>
<dbReference type="SUPFAM" id="SSF103378">
    <property type="entry name" value="2-methylcitrate dehydratase PrpD"/>
    <property type="match status" value="1"/>
</dbReference>
<feature type="domain" description="MmgE/PrpD C-terminal" evidence="3">
    <location>
        <begin position="270"/>
        <end position="415"/>
    </location>
</feature>
<dbReference type="PANTHER" id="PTHR16943:SF8">
    <property type="entry name" value="2-METHYLCITRATE DEHYDRATASE"/>
    <property type="match status" value="1"/>
</dbReference>
<dbReference type="Pfam" id="PF03972">
    <property type="entry name" value="MmgE_PrpD_N"/>
    <property type="match status" value="1"/>
</dbReference>
<evidence type="ECO:0000259" key="2">
    <source>
        <dbReference type="Pfam" id="PF03972"/>
    </source>
</evidence>
<dbReference type="STRING" id="1423801.FD50_GL001704"/>
<evidence type="ECO:0000259" key="3">
    <source>
        <dbReference type="Pfam" id="PF19305"/>
    </source>
</evidence>
<dbReference type="GO" id="GO:0016829">
    <property type="term" value="F:lyase activity"/>
    <property type="evidence" value="ECO:0007669"/>
    <property type="project" value="InterPro"/>
</dbReference>
<dbReference type="InterPro" id="IPR045337">
    <property type="entry name" value="MmgE_PrpD_C"/>
</dbReference>
<protein>
    <submittedName>
        <fullName evidence="4">Uncharacterized protein</fullName>
    </submittedName>
</protein>